<evidence type="ECO:0000256" key="3">
    <source>
        <dbReference type="ARBA" id="ARBA00010280"/>
    </source>
</evidence>
<dbReference type="Proteomes" id="UP000215215">
    <property type="component" value="Unassembled WGS sequence"/>
</dbReference>
<dbReference type="AlphaFoldDB" id="A0A235BQ64"/>
<dbReference type="SUPFAM" id="SSF55326">
    <property type="entry name" value="PurM N-terminal domain-like"/>
    <property type="match status" value="1"/>
</dbReference>
<dbReference type="GO" id="GO:0005829">
    <property type="term" value="C:cytosol"/>
    <property type="evidence" value="ECO:0007669"/>
    <property type="project" value="TreeGrafter"/>
</dbReference>
<comment type="catalytic activity">
    <reaction evidence="14 15">
        <text>2-formamido-N(1)-(5-O-phospho-beta-D-ribosyl)acetamidine + ATP = 5-amino-1-(5-phospho-beta-D-ribosyl)imidazole + ADP + phosphate + H(+)</text>
        <dbReference type="Rhea" id="RHEA:23032"/>
        <dbReference type="ChEBI" id="CHEBI:15378"/>
        <dbReference type="ChEBI" id="CHEBI:30616"/>
        <dbReference type="ChEBI" id="CHEBI:43474"/>
        <dbReference type="ChEBI" id="CHEBI:137981"/>
        <dbReference type="ChEBI" id="CHEBI:147287"/>
        <dbReference type="ChEBI" id="CHEBI:456216"/>
        <dbReference type="EC" id="6.3.3.1"/>
    </reaction>
</comment>
<evidence type="ECO:0000256" key="15">
    <source>
        <dbReference type="HAMAP-Rule" id="MF_00741"/>
    </source>
</evidence>
<evidence type="ECO:0000256" key="7">
    <source>
        <dbReference type="ARBA" id="ARBA00022598"/>
    </source>
</evidence>
<dbReference type="Pfam" id="PF02769">
    <property type="entry name" value="AIRS_C"/>
    <property type="match status" value="1"/>
</dbReference>
<dbReference type="PANTHER" id="PTHR10520">
    <property type="entry name" value="TRIFUNCTIONAL PURINE BIOSYNTHETIC PROTEIN ADENOSINE-3-RELATED"/>
    <property type="match status" value="1"/>
</dbReference>
<dbReference type="EC" id="6.3.3.1" evidence="4 15"/>
<evidence type="ECO:0000256" key="10">
    <source>
        <dbReference type="ARBA" id="ARBA00022840"/>
    </source>
</evidence>
<dbReference type="Gene3D" id="3.30.1330.10">
    <property type="entry name" value="PurM-like, N-terminal domain"/>
    <property type="match status" value="1"/>
</dbReference>
<name>A0A235BQ64_UNCW3</name>
<dbReference type="EMBL" id="NOZQ01000213">
    <property type="protein sequence ID" value="OYD13857.1"/>
    <property type="molecule type" value="Genomic_DNA"/>
</dbReference>
<evidence type="ECO:0000256" key="11">
    <source>
        <dbReference type="ARBA" id="ARBA00031908"/>
    </source>
</evidence>
<evidence type="ECO:0000256" key="2">
    <source>
        <dbReference type="ARBA" id="ARBA00004686"/>
    </source>
</evidence>
<evidence type="ECO:0000256" key="14">
    <source>
        <dbReference type="ARBA" id="ARBA00049057"/>
    </source>
</evidence>
<dbReference type="InterPro" id="IPR036921">
    <property type="entry name" value="PurM-like_N_sf"/>
</dbReference>
<evidence type="ECO:0000259" key="17">
    <source>
        <dbReference type="Pfam" id="PF02769"/>
    </source>
</evidence>
<protein>
    <recommendedName>
        <fullName evidence="5 15">Phosphoribosylformylglycinamidine cyclo-ligase</fullName>
        <ecNumber evidence="4 15">6.3.3.1</ecNumber>
    </recommendedName>
    <alternativeName>
        <fullName evidence="12 15">AIR synthase</fullName>
    </alternativeName>
    <alternativeName>
        <fullName evidence="13 15">AIRS</fullName>
    </alternativeName>
    <alternativeName>
        <fullName evidence="11 15">Phosphoribosyl-aminoimidazole synthetase</fullName>
    </alternativeName>
</protein>
<dbReference type="InterPro" id="IPR036676">
    <property type="entry name" value="PurM-like_C_sf"/>
</dbReference>
<feature type="domain" description="PurM-like N-terminal" evidence="16">
    <location>
        <begin position="38"/>
        <end position="144"/>
    </location>
</feature>
<keyword evidence="7 15" id="KW-0436">Ligase</keyword>
<comment type="caution">
    <text evidence="18">The sequence shown here is derived from an EMBL/GenBank/DDBJ whole genome shotgun (WGS) entry which is preliminary data.</text>
</comment>
<evidence type="ECO:0000256" key="6">
    <source>
        <dbReference type="ARBA" id="ARBA00022490"/>
    </source>
</evidence>
<keyword evidence="9 15" id="KW-0658">Purine biosynthesis</keyword>
<keyword evidence="6 15" id="KW-0963">Cytoplasm</keyword>
<sequence>MLYKDAGVDIEKKESLLSYVKRFSGEVGRFGGRFPLAEKTLVASVDGVGTKLLIALSLQKHDTVGEDLVNHCVNDILCEGAKPLFFMDYISVGRLDEVIFKSLISGIVSGCEKNGIVLLGGETAELPSFYIGNRYDLVGFILGAADGGITGNDIREGDVLIGLPSNGLHTNGYSLVRKIIDEKKLSLNKYIPELGHTLGEELLRVHRSYLDLLSPFPPFSSSSLPTINGIAHITGGGFYGNIPRIIPGGNGVVIKKNSWEIPYIFKFLREVGKVPEDEMYRTFNMGVGMVLIIGRGDADAVLNALKGAFIMGEVTGKEEMVLTF</sequence>
<dbReference type="NCBIfam" id="TIGR00878">
    <property type="entry name" value="purM"/>
    <property type="match status" value="1"/>
</dbReference>
<dbReference type="PANTHER" id="PTHR10520:SF12">
    <property type="entry name" value="TRIFUNCTIONAL PURINE BIOSYNTHETIC PROTEIN ADENOSINE-3"/>
    <property type="match status" value="1"/>
</dbReference>
<comment type="similarity">
    <text evidence="3 15">Belongs to the AIR synthase family.</text>
</comment>
<evidence type="ECO:0000256" key="9">
    <source>
        <dbReference type="ARBA" id="ARBA00022755"/>
    </source>
</evidence>
<evidence type="ECO:0000256" key="4">
    <source>
        <dbReference type="ARBA" id="ARBA00013047"/>
    </source>
</evidence>
<dbReference type="GO" id="GO:0004641">
    <property type="term" value="F:phosphoribosylformylglycinamidine cyclo-ligase activity"/>
    <property type="evidence" value="ECO:0007669"/>
    <property type="project" value="UniProtKB-UniRule"/>
</dbReference>
<evidence type="ECO:0000256" key="13">
    <source>
        <dbReference type="ARBA" id="ARBA00033093"/>
    </source>
</evidence>
<comment type="pathway">
    <text evidence="2 15">Purine metabolism; IMP biosynthesis via de novo pathway; 5-amino-1-(5-phospho-D-ribosyl)imidazole from N(2)-formyl-N(1)-(5-phospho-D-ribosyl)glycinamide: step 2/2.</text>
</comment>
<dbReference type="GO" id="GO:0046084">
    <property type="term" value="P:adenine biosynthetic process"/>
    <property type="evidence" value="ECO:0007669"/>
    <property type="project" value="TreeGrafter"/>
</dbReference>
<dbReference type="HAMAP" id="MF_00741">
    <property type="entry name" value="AIRS"/>
    <property type="match status" value="1"/>
</dbReference>
<dbReference type="GO" id="GO:0006189">
    <property type="term" value="P:'de novo' IMP biosynthetic process"/>
    <property type="evidence" value="ECO:0007669"/>
    <property type="project" value="UniProtKB-UniRule"/>
</dbReference>
<keyword evidence="8 15" id="KW-0547">Nucleotide-binding</keyword>
<organism evidence="18 19">
    <name type="scientific">candidate division WOR-3 bacterium JGI_Cruoil_03_44_89</name>
    <dbReference type="NCBI Taxonomy" id="1973748"/>
    <lineage>
        <taxon>Bacteria</taxon>
        <taxon>Bacteria division WOR-3</taxon>
    </lineage>
</organism>
<comment type="subcellular location">
    <subcellularLocation>
        <location evidence="1 15">Cytoplasm</location>
    </subcellularLocation>
</comment>
<dbReference type="Gene3D" id="3.90.650.10">
    <property type="entry name" value="PurM-like C-terminal domain"/>
    <property type="match status" value="1"/>
</dbReference>
<dbReference type="Pfam" id="PF00586">
    <property type="entry name" value="AIRS"/>
    <property type="match status" value="1"/>
</dbReference>
<dbReference type="InterPro" id="IPR004733">
    <property type="entry name" value="PurM_cligase"/>
</dbReference>
<evidence type="ECO:0000256" key="12">
    <source>
        <dbReference type="ARBA" id="ARBA00032931"/>
    </source>
</evidence>
<reference evidence="18 19" key="1">
    <citation type="submission" date="2017-07" db="EMBL/GenBank/DDBJ databases">
        <title>Recovery of genomes from metagenomes via a dereplication, aggregation, and scoring strategy.</title>
        <authorList>
            <person name="Sieber C.M."/>
            <person name="Probst A.J."/>
            <person name="Sharrar A."/>
            <person name="Thomas B.C."/>
            <person name="Hess M."/>
            <person name="Tringe S.G."/>
            <person name="Banfield J.F."/>
        </authorList>
    </citation>
    <scope>NUCLEOTIDE SEQUENCE [LARGE SCALE GENOMIC DNA]</scope>
    <source>
        <strain evidence="18">JGI_Cruoil_03_44_89</strain>
    </source>
</reference>
<accession>A0A235BQ64</accession>
<dbReference type="FunFam" id="3.90.650.10:FF:000011">
    <property type="entry name" value="Phosphoribosylformylglycinamidine cyclo-ligase"/>
    <property type="match status" value="1"/>
</dbReference>
<dbReference type="GO" id="GO:0005524">
    <property type="term" value="F:ATP binding"/>
    <property type="evidence" value="ECO:0007669"/>
    <property type="project" value="UniProtKB-KW"/>
</dbReference>
<feature type="domain" description="PurM-like C-terminal" evidence="17">
    <location>
        <begin position="155"/>
        <end position="322"/>
    </location>
</feature>
<proteinExistence type="inferred from homology"/>
<dbReference type="InterPro" id="IPR016188">
    <property type="entry name" value="PurM-like_N"/>
</dbReference>
<evidence type="ECO:0000256" key="8">
    <source>
        <dbReference type="ARBA" id="ARBA00022741"/>
    </source>
</evidence>
<dbReference type="UniPathway" id="UPA00074">
    <property type="reaction ID" value="UER00129"/>
</dbReference>
<dbReference type="CDD" id="cd02196">
    <property type="entry name" value="PurM"/>
    <property type="match status" value="1"/>
</dbReference>
<dbReference type="SUPFAM" id="SSF56042">
    <property type="entry name" value="PurM C-terminal domain-like"/>
    <property type="match status" value="1"/>
</dbReference>
<gene>
    <name evidence="15" type="primary">purM</name>
    <name evidence="18" type="ORF">CH333_09695</name>
</gene>
<dbReference type="GO" id="GO:0004637">
    <property type="term" value="F:phosphoribosylamine-glycine ligase activity"/>
    <property type="evidence" value="ECO:0007669"/>
    <property type="project" value="TreeGrafter"/>
</dbReference>
<evidence type="ECO:0000313" key="19">
    <source>
        <dbReference type="Proteomes" id="UP000215215"/>
    </source>
</evidence>
<keyword evidence="10 15" id="KW-0067">ATP-binding</keyword>
<evidence type="ECO:0000256" key="1">
    <source>
        <dbReference type="ARBA" id="ARBA00004496"/>
    </source>
</evidence>
<evidence type="ECO:0000256" key="5">
    <source>
        <dbReference type="ARBA" id="ARBA00020367"/>
    </source>
</evidence>
<evidence type="ECO:0000259" key="16">
    <source>
        <dbReference type="Pfam" id="PF00586"/>
    </source>
</evidence>
<evidence type="ECO:0000313" key="18">
    <source>
        <dbReference type="EMBL" id="OYD13857.1"/>
    </source>
</evidence>
<dbReference type="InterPro" id="IPR010918">
    <property type="entry name" value="PurM-like_C_dom"/>
</dbReference>